<accession>A0ABQ2ZDI8</accession>
<keyword evidence="2" id="KW-1185">Reference proteome</keyword>
<dbReference type="GeneID" id="96288153"/>
<organism evidence="1 2">
    <name type="scientific">Streptomyces xanthochromogenes</name>
    <dbReference type="NCBI Taxonomy" id="67384"/>
    <lineage>
        <taxon>Bacteria</taxon>
        <taxon>Bacillati</taxon>
        <taxon>Actinomycetota</taxon>
        <taxon>Actinomycetes</taxon>
        <taxon>Kitasatosporales</taxon>
        <taxon>Streptomycetaceae</taxon>
        <taxon>Streptomyces</taxon>
    </lineage>
</organism>
<dbReference type="Proteomes" id="UP000600946">
    <property type="component" value="Unassembled WGS sequence"/>
</dbReference>
<evidence type="ECO:0000313" key="1">
    <source>
        <dbReference type="EMBL" id="GGY13489.1"/>
    </source>
</evidence>
<dbReference type="EMBL" id="BMUU01000001">
    <property type="protein sequence ID" value="GGY13489.1"/>
    <property type="molecule type" value="Genomic_DNA"/>
</dbReference>
<gene>
    <name evidence="1" type="ORF">GCM10010326_00970</name>
</gene>
<name>A0ABQ2ZDI8_9ACTN</name>
<protein>
    <submittedName>
        <fullName evidence="1">Uncharacterized protein</fullName>
    </submittedName>
</protein>
<evidence type="ECO:0000313" key="2">
    <source>
        <dbReference type="Proteomes" id="UP000600946"/>
    </source>
</evidence>
<reference evidence="2" key="1">
    <citation type="journal article" date="2019" name="Int. J. Syst. Evol. Microbiol.">
        <title>The Global Catalogue of Microorganisms (GCM) 10K type strain sequencing project: providing services to taxonomists for standard genome sequencing and annotation.</title>
        <authorList>
            <consortium name="The Broad Institute Genomics Platform"/>
            <consortium name="The Broad Institute Genome Sequencing Center for Infectious Disease"/>
            <person name="Wu L."/>
            <person name="Ma J."/>
        </authorList>
    </citation>
    <scope>NUCLEOTIDE SEQUENCE [LARGE SCALE GENOMIC DNA]</scope>
    <source>
        <strain evidence="2">JCM 4594</strain>
    </source>
</reference>
<proteinExistence type="predicted"/>
<sequence length="282" mass="29682">MSYLDNSAADIHDVRVNLRRALDAADITSSEPEISDDGLVEVLGLRGSAAARLCVLLEAGAAQTGLPDGYEAAGLPSGPTMSTAQTMAVRQDLERLLGGMPSGAVSVGIHCERPVIHLTGMDMSGAAALTSLIRSALSDYVTTARDLHAALQKHGLEPGLDFTPGVKRLKITLGEASVEAGAVWASILDGEPVPEGDLECAEYPEAQAIADRLEAAVEAATDGGCMEARLLYYCERCSKDSVLDFGNLPLDVARRLVTALQSAEPIDVSRRTLTNRRLAKGI</sequence>
<comment type="caution">
    <text evidence="1">The sequence shown here is derived from an EMBL/GenBank/DDBJ whole genome shotgun (WGS) entry which is preliminary data.</text>
</comment>
<dbReference type="RefSeq" id="WP_190025779.1">
    <property type="nucleotide sequence ID" value="NZ_BMUU01000001.1"/>
</dbReference>